<accession>A0A9X3ASQ0</accession>
<dbReference type="Pfam" id="PF01809">
    <property type="entry name" value="YidD"/>
    <property type="match status" value="1"/>
</dbReference>
<evidence type="ECO:0000256" key="1">
    <source>
        <dbReference type="HAMAP-Rule" id="MF_00386"/>
    </source>
</evidence>
<dbReference type="Proteomes" id="UP001147830">
    <property type="component" value="Unassembled WGS sequence"/>
</dbReference>
<organism evidence="3 4">
    <name type="scientific">Thalassolituus pacificus</name>
    <dbReference type="NCBI Taxonomy" id="2975440"/>
    <lineage>
        <taxon>Bacteria</taxon>
        <taxon>Pseudomonadati</taxon>
        <taxon>Pseudomonadota</taxon>
        <taxon>Gammaproteobacteria</taxon>
        <taxon>Oceanospirillales</taxon>
        <taxon>Oceanospirillaceae</taxon>
        <taxon>Thalassolituus</taxon>
    </lineage>
</organism>
<keyword evidence="4" id="KW-1185">Reference proteome</keyword>
<comment type="similarity">
    <text evidence="1">Belongs to the UPF0161 family.</text>
</comment>
<reference evidence="3" key="2">
    <citation type="submission" date="2022-08" db="EMBL/GenBank/DDBJ databases">
        <authorList>
            <person name="Dong C."/>
        </authorList>
    </citation>
    <scope>NUCLEOTIDE SEQUENCE</scope>
    <source>
        <strain evidence="3">59MF3M-4</strain>
    </source>
</reference>
<dbReference type="PANTHER" id="PTHR33383:SF1">
    <property type="entry name" value="MEMBRANE PROTEIN INSERTION EFFICIENCY FACTOR-RELATED"/>
    <property type="match status" value="1"/>
</dbReference>
<dbReference type="HAMAP" id="MF_00386">
    <property type="entry name" value="UPF0161_YidD"/>
    <property type="match status" value="1"/>
</dbReference>
<gene>
    <name evidence="3" type="primary">yidD</name>
    <name evidence="3" type="ORF">NYR02_09265</name>
</gene>
<dbReference type="PANTHER" id="PTHR33383">
    <property type="entry name" value="MEMBRANE PROTEIN INSERTION EFFICIENCY FACTOR-RELATED"/>
    <property type="match status" value="1"/>
</dbReference>
<dbReference type="EMBL" id="JAOANI010000015">
    <property type="protein sequence ID" value="MCT7359208.1"/>
    <property type="molecule type" value="Genomic_DNA"/>
</dbReference>
<dbReference type="RefSeq" id="WP_260976080.1">
    <property type="nucleotide sequence ID" value="NZ_JAOANI010000015.1"/>
</dbReference>
<evidence type="ECO:0000313" key="3">
    <source>
        <dbReference type="EMBL" id="MCT7359208.1"/>
    </source>
</evidence>
<dbReference type="AlphaFoldDB" id="A0A9X3ASQ0"/>
<dbReference type="SMART" id="SM01234">
    <property type="entry name" value="Haemolytic"/>
    <property type="match status" value="1"/>
</dbReference>
<feature type="region of interest" description="Disordered" evidence="2">
    <location>
        <begin position="78"/>
        <end position="98"/>
    </location>
</feature>
<evidence type="ECO:0000313" key="4">
    <source>
        <dbReference type="Proteomes" id="UP001147830"/>
    </source>
</evidence>
<name>A0A9X3ASQ0_9GAMM</name>
<dbReference type="NCBIfam" id="TIGR00278">
    <property type="entry name" value="membrane protein insertion efficiency factor YidD"/>
    <property type="match status" value="1"/>
</dbReference>
<proteinExistence type="inferred from homology"/>
<comment type="function">
    <text evidence="1">Could be involved in insertion of integral membrane proteins into the membrane.</text>
</comment>
<sequence length="98" mass="10838">MTDKQTAAEKTGAQPGAKVLLSLIAFYRYALSPLIPSRCRYYPTCSAYADEAIRRYGAARGGYLALKRLLRCHPWGSHGVDPVPDLPNHSSNCCQRKP</sequence>
<dbReference type="InterPro" id="IPR002696">
    <property type="entry name" value="Membr_insert_effic_factor_YidD"/>
</dbReference>
<protein>
    <recommendedName>
        <fullName evidence="1">Putative membrane protein insertion efficiency factor</fullName>
    </recommendedName>
</protein>
<keyword evidence="1" id="KW-1003">Cell membrane</keyword>
<feature type="compositionally biased region" description="Polar residues" evidence="2">
    <location>
        <begin position="88"/>
        <end position="98"/>
    </location>
</feature>
<reference evidence="3" key="1">
    <citation type="journal article" date="2022" name="Front. Microbiol.">
        <title>Genome-based taxonomic rearrangement of Oceanobacter-related bacteria including the description of Thalassolituus hydrocarbonoclasticus sp. nov. and Thalassolituus pacificus sp. nov. and emended description of the genus Thalassolituus.</title>
        <authorList>
            <person name="Dong C."/>
            <person name="Wei L."/>
            <person name="Wang J."/>
            <person name="Lai Q."/>
            <person name="Huang Z."/>
            <person name="Shao Z."/>
        </authorList>
    </citation>
    <scope>NUCLEOTIDE SEQUENCE</scope>
    <source>
        <strain evidence="3">59MF3M-4</strain>
    </source>
</reference>
<dbReference type="GO" id="GO:0005886">
    <property type="term" value="C:plasma membrane"/>
    <property type="evidence" value="ECO:0007669"/>
    <property type="project" value="UniProtKB-SubCell"/>
</dbReference>
<evidence type="ECO:0000256" key="2">
    <source>
        <dbReference type="SAM" id="MobiDB-lite"/>
    </source>
</evidence>
<comment type="caution">
    <text evidence="3">The sequence shown here is derived from an EMBL/GenBank/DDBJ whole genome shotgun (WGS) entry which is preliminary data.</text>
</comment>
<comment type="subcellular location">
    <subcellularLocation>
        <location evidence="1">Cell membrane</location>
        <topology evidence="1">Peripheral membrane protein</topology>
        <orientation evidence="1">Cytoplasmic side</orientation>
    </subcellularLocation>
</comment>
<keyword evidence="1" id="KW-0472">Membrane</keyword>